<reference evidence="2" key="1">
    <citation type="journal article" date="2021" name="Sci. Rep.">
        <title>Diploid genomic architecture of Nitzschia inconspicua, an elite biomass production diatom.</title>
        <authorList>
            <person name="Oliver A."/>
            <person name="Podell S."/>
            <person name="Pinowska A."/>
            <person name="Traller J.C."/>
            <person name="Smith S.R."/>
            <person name="McClure R."/>
            <person name="Beliaev A."/>
            <person name="Bohutskyi P."/>
            <person name="Hill E.A."/>
            <person name="Rabines A."/>
            <person name="Zheng H."/>
            <person name="Allen L.Z."/>
            <person name="Kuo A."/>
            <person name="Grigoriev I.V."/>
            <person name="Allen A.E."/>
            <person name="Hazlebeck D."/>
            <person name="Allen E.E."/>
        </authorList>
    </citation>
    <scope>NUCLEOTIDE SEQUENCE</scope>
    <source>
        <strain evidence="2">Hildebrandi</strain>
    </source>
</reference>
<keyword evidence="1" id="KW-1133">Transmembrane helix</keyword>
<reference evidence="2" key="2">
    <citation type="submission" date="2021-04" db="EMBL/GenBank/DDBJ databases">
        <authorList>
            <person name="Podell S."/>
        </authorList>
    </citation>
    <scope>NUCLEOTIDE SEQUENCE</scope>
    <source>
        <strain evidence="2">Hildebrandi</strain>
    </source>
</reference>
<feature type="transmembrane region" description="Helical" evidence="1">
    <location>
        <begin position="214"/>
        <end position="232"/>
    </location>
</feature>
<name>A0A9K3KMA4_9STRA</name>
<keyword evidence="1" id="KW-0812">Transmembrane</keyword>
<keyword evidence="1" id="KW-0472">Membrane</keyword>
<dbReference type="AlphaFoldDB" id="A0A9K3KMA4"/>
<gene>
    <name evidence="2" type="ORF">IV203_033101</name>
</gene>
<comment type="caution">
    <text evidence="2">The sequence shown here is derived from an EMBL/GenBank/DDBJ whole genome shotgun (WGS) entry which is preliminary data.</text>
</comment>
<protein>
    <submittedName>
        <fullName evidence="2">Uncharacterized protein</fullName>
    </submittedName>
</protein>
<proteinExistence type="predicted"/>
<feature type="transmembrane region" description="Helical" evidence="1">
    <location>
        <begin position="144"/>
        <end position="170"/>
    </location>
</feature>
<dbReference type="EMBL" id="JAGRRH010000022">
    <property type="protein sequence ID" value="KAG7345570.1"/>
    <property type="molecule type" value="Genomic_DNA"/>
</dbReference>
<keyword evidence="3" id="KW-1185">Reference proteome</keyword>
<sequence length="315" mass="35564">MFAPLSVTSSMAAGTVLSYPATSTSITMGMMILSIFSKNAAASSKVHSMKNRISTWSGTQQQQRVSKNPFLKLQKVSPPPPPPPKRPNLLIQLYHVWFQLPQIFRFFVGGNLGNLSFFYTEQCLFEWLSTNPYGWFSLEFLDTYLAGMSFFVAYILQIVTTHLLFAFLVYGLSTIDSVEKYCKTLWGQFRVYFVSLIGSTILNTHLINQGVDKTLSFFGTMALFACINYVLISKSVQRAVESSEHKQEQIKMTKPFTLGGWNVVNKFQRGGALFGVTGHDNGMDHLWSHAFVGPSLRRNADFLDGQETFIQKEFM</sequence>
<dbReference type="OrthoDB" id="49015at2759"/>
<organism evidence="2 3">
    <name type="scientific">Nitzschia inconspicua</name>
    <dbReference type="NCBI Taxonomy" id="303405"/>
    <lineage>
        <taxon>Eukaryota</taxon>
        <taxon>Sar</taxon>
        <taxon>Stramenopiles</taxon>
        <taxon>Ochrophyta</taxon>
        <taxon>Bacillariophyta</taxon>
        <taxon>Bacillariophyceae</taxon>
        <taxon>Bacillariophycidae</taxon>
        <taxon>Bacillariales</taxon>
        <taxon>Bacillariaceae</taxon>
        <taxon>Nitzschia</taxon>
    </lineage>
</organism>
<feature type="transmembrane region" description="Helical" evidence="1">
    <location>
        <begin position="191"/>
        <end position="208"/>
    </location>
</feature>
<evidence type="ECO:0000313" key="3">
    <source>
        <dbReference type="Proteomes" id="UP000693970"/>
    </source>
</evidence>
<dbReference type="Proteomes" id="UP000693970">
    <property type="component" value="Unassembled WGS sequence"/>
</dbReference>
<evidence type="ECO:0000313" key="2">
    <source>
        <dbReference type="EMBL" id="KAG7345570.1"/>
    </source>
</evidence>
<accession>A0A9K3KMA4</accession>
<evidence type="ECO:0000256" key="1">
    <source>
        <dbReference type="SAM" id="Phobius"/>
    </source>
</evidence>